<dbReference type="Proteomes" id="UP001165960">
    <property type="component" value="Unassembled WGS sequence"/>
</dbReference>
<evidence type="ECO:0000313" key="2">
    <source>
        <dbReference type="Proteomes" id="UP001165960"/>
    </source>
</evidence>
<comment type="caution">
    <text evidence="1">The sequence shown here is derived from an EMBL/GenBank/DDBJ whole genome shotgun (WGS) entry which is preliminary data.</text>
</comment>
<keyword evidence="2" id="KW-1185">Reference proteome</keyword>
<sequence length="353" mass="38389">MGHNFNSLVAIFYHVFGALIGPVTFFALQSQLPLPKLPANWPMSWVALTRPSLALRLHPEPGSKLPSAISPHLLPAGSWTLYLKTPHFLIIFCPLKVLFDISAQHQVPWLLYLLFLCLLQGSQLLGKFLTLFQAAATSVALPKSVKVAALKVALDSTGTDLPPWSEPLLLLSELVSLLHNYTVASSLDNCKFNLDSSSLNLTLNPKANNLVSTLKKGPSKNIDSQSTSAVNSPKPATCYELKSVNSYPQKSETGAPTLCILDNVPADPHASRMSPIDGGKTLVSHALPQNLFSPNSLSPLTTGGMMSPFTMALMIQYLLFFLAQLAPATWHFVLTVRTLNYPRSSVFQTSSAR</sequence>
<accession>A0ACC2T226</accession>
<dbReference type="EMBL" id="QTSX02003710">
    <property type="protein sequence ID" value="KAJ9068607.1"/>
    <property type="molecule type" value="Genomic_DNA"/>
</dbReference>
<name>A0ACC2T226_9FUNG</name>
<protein>
    <submittedName>
        <fullName evidence="1">Uncharacterized protein</fullName>
    </submittedName>
</protein>
<organism evidence="1 2">
    <name type="scientific">Entomophthora muscae</name>
    <dbReference type="NCBI Taxonomy" id="34485"/>
    <lineage>
        <taxon>Eukaryota</taxon>
        <taxon>Fungi</taxon>
        <taxon>Fungi incertae sedis</taxon>
        <taxon>Zoopagomycota</taxon>
        <taxon>Entomophthoromycotina</taxon>
        <taxon>Entomophthoromycetes</taxon>
        <taxon>Entomophthorales</taxon>
        <taxon>Entomophthoraceae</taxon>
        <taxon>Entomophthora</taxon>
    </lineage>
</organism>
<gene>
    <name evidence="1" type="ORF">DSO57_1026865</name>
</gene>
<reference evidence="1" key="1">
    <citation type="submission" date="2022-04" db="EMBL/GenBank/DDBJ databases">
        <title>Genome of the entomopathogenic fungus Entomophthora muscae.</title>
        <authorList>
            <person name="Elya C."/>
            <person name="Lovett B.R."/>
            <person name="Lee E."/>
            <person name="Macias A.M."/>
            <person name="Hajek A.E."/>
            <person name="De Bivort B.L."/>
            <person name="Kasson M.T."/>
            <person name="De Fine Licht H.H."/>
            <person name="Stajich J.E."/>
        </authorList>
    </citation>
    <scope>NUCLEOTIDE SEQUENCE</scope>
    <source>
        <strain evidence="1">Berkeley</strain>
    </source>
</reference>
<proteinExistence type="predicted"/>
<evidence type="ECO:0000313" key="1">
    <source>
        <dbReference type="EMBL" id="KAJ9068607.1"/>
    </source>
</evidence>